<comment type="caution">
    <text evidence="1">The sequence shown here is derived from an EMBL/GenBank/DDBJ whole genome shotgun (WGS) entry which is preliminary data.</text>
</comment>
<evidence type="ECO:0000313" key="2">
    <source>
        <dbReference type="Proteomes" id="UP000708208"/>
    </source>
</evidence>
<feature type="non-terminal residue" evidence="1">
    <location>
        <position position="1"/>
    </location>
</feature>
<dbReference type="AlphaFoldDB" id="A0A8J2P7D9"/>
<gene>
    <name evidence="1" type="ORF">AFUS01_LOCUS28034</name>
</gene>
<organism evidence="1 2">
    <name type="scientific">Allacma fusca</name>
    <dbReference type="NCBI Taxonomy" id="39272"/>
    <lineage>
        <taxon>Eukaryota</taxon>
        <taxon>Metazoa</taxon>
        <taxon>Ecdysozoa</taxon>
        <taxon>Arthropoda</taxon>
        <taxon>Hexapoda</taxon>
        <taxon>Collembola</taxon>
        <taxon>Symphypleona</taxon>
        <taxon>Sminthuridae</taxon>
        <taxon>Allacma</taxon>
    </lineage>
</organism>
<name>A0A8J2P7D9_9HEXA</name>
<keyword evidence="2" id="KW-1185">Reference proteome</keyword>
<accession>A0A8J2P7D9</accession>
<dbReference type="EMBL" id="CAJVCH010394884">
    <property type="protein sequence ID" value="CAG7817466.1"/>
    <property type="molecule type" value="Genomic_DNA"/>
</dbReference>
<evidence type="ECO:0000313" key="1">
    <source>
        <dbReference type="EMBL" id="CAG7817466.1"/>
    </source>
</evidence>
<reference evidence="1" key="1">
    <citation type="submission" date="2021-06" db="EMBL/GenBank/DDBJ databases">
        <authorList>
            <person name="Hodson N. C."/>
            <person name="Mongue J. A."/>
            <person name="Jaron S. K."/>
        </authorList>
    </citation>
    <scope>NUCLEOTIDE SEQUENCE</scope>
</reference>
<protein>
    <submittedName>
        <fullName evidence="1">Uncharacterized protein</fullName>
    </submittedName>
</protein>
<sequence length="70" mass="7517">EHALKIQKTMASFVSMSKCLTPTSGIKLISISGTLIPTSNQRVVIFCSSPLSVLESSRLPNAVALTNNKR</sequence>
<proteinExistence type="predicted"/>
<dbReference type="Proteomes" id="UP000708208">
    <property type="component" value="Unassembled WGS sequence"/>
</dbReference>